<dbReference type="PANTHER" id="PTHR35402:SF1">
    <property type="entry name" value="TYPE II SECRETION SYSTEM PROTEIN GSPF DOMAIN-CONTAINING PROTEIN"/>
    <property type="match status" value="1"/>
</dbReference>
<comment type="caution">
    <text evidence="8">The sequence shown here is derived from an EMBL/GenBank/DDBJ whole genome shotgun (WGS) entry which is preliminary data.</text>
</comment>
<evidence type="ECO:0000313" key="8">
    <source>
        <dbReference type="EMBL" id="GGN92570.1"/>
    </source>
</evidence>
<evidence type="ECO:0000256" key="1">
    <source>
        <dbReference type="ARBA" id="ARBA00004651"/>
    </source>
</evidence>
<keyword evidence="9" id="KW-1185">Reference proteome</keyword>
<keyword evidence="8" id="KW-0282">Flagellum</keyword>
<organism evidence="8 9">
    <name type="scientific">Haloarcula pellucida</name>
    <dbReference type="NCBI Taxonomy" id="1427151"/>
    <lineage>
        <taxon>Archaea</taxon>
        <taxon>Methanobacteriati</taxon>
        <taxon>Methanobacteriota</taxon>
        <taxon>Stenosarchaea group</taxon>
        <taxon>Halobacteria</taxon>
        <taxon>Halobacteriales</taxon>
        <taxon>Haloarculaceae</taxon>
        <taxon>Haloarcula</taxon>
    </lineage>
</organism>
<reference evidence="8" key="1">
    <citation type="journal article" date="2014" name="Int. J. Syst. Evol. Microbiol.">
        <title>Complete genome sequence of Corynebacterium casei LMG S-19264T (=DSM 44701T), isolated from a smear-ripened cheese.</title>
        <authorList>
            <consortium name="US DOE Joint Genome Institute (JGI-PGF)"/>
            <person name="Walter F."/>
            <person name="Albersmeier A."/>
            <person name="Kalinowski J."/>
            <person name="Ruckert C."/>
        </authorList>
    </citation>
    <scope>NUCLEOTIDE SEQUENCE</scope>
    <source>
        <strain evidence="8">JCM 17820</strain>
    </source>
</reference>
<keyword evidence="8" id="KW-0969">Cilium</keyword>
<dbReference type="Proteomes" id="UP000605784">
    <property type="component" value="Unassembled WGS sequence"/>
</dbReference>
<dbReference type="GO" id="GO:0005886">
    <property type="term" value="C:plasma membrane"/>
    <property type="evidence" value="ECO:0007669"/>
    <property type="project" value="UniProtKB-SubCell"/>
</dbReference>
<dbReference type="InterPro" id="IPR018076">
    <property type="entry name" value="T2SS_GspF_dom"/>
</dbReference>
<keyword evidence="2" id="KW-1003">Cell membrane</keyword>
<keyword evidence="3 6" id="KW-0812">Transmembrane</keyword>
<evidence type="ECO:0000313" key="9">
    <source>
        <dbReference type="Proteomes" id="UP000605784"/>
    </source>
</evidence>
<dbReference type="EMBL" id="BMOU01000002">
    <property type="protein sequence ID" value="GGN92570.1"/>
    <property type="molecule type" value="Genomic_DNA"/>
</dbReference>
<evidence type="ECO:0000256" key="4">
    <source>
        <dbReference type="ARBA" id="ARBA00022989"/>
    </source>
</evidence>
<dbReference type="InterPro" id="IPR056569">
    <property type="entry name" value="ArlJ-like"/>
</dbReference>
<feature type="domain" description="Type II secretion system protein GspF" evidence="7">
    <location>
        <begin position="164"/>
        <end position="289"/>
    </location>
</feature>
<feature type="transmembrane region" description="Helical" evidence="6">
    <location>
        <begin position="657"/>
        <end position="676"/>
    </location>
</feature>
<feature type="transmembrane region" description="Helical" evidence="6">
    <location>
        <begin position="575"/>
        <end position="595"/>
    </location>
</feature>
<evidence type="ECO:0000259" key="7">
    <source>
        <dbReference type="Pfam" id="PF00482"/>
    </source>
</evidence>
<keyword evidence="4 6" id="KW-1133">Transmembrane helix</keyword>
<evidence type="ECO:0000256" key="6">
    <source>
        <dbReference type="SAM" id="Phobius"/>
    </source>
</evidence>
<gene>
    <name evidence="8" type="ORF">GCM10009030_16960</name>
</gene>
<evidence type="ECO:0000256" key="2">
    <source>
        <dbReference type="ARBA" id="ARBA00022475"/>
    </source>
</evidence>
<feature type="transmembrane region" description="Helical" evidence="6">
    <location>
        <begin position="627"/>
        <end position="650"/>
    </location>
</feature>
<comment type="subcellular location">
    <subcellularLocation>
        <location evidence="1">Cell membrane</location>
        <topology evidence="1">Multi-pass membrane protein</topology>
    </subcellularLocation>
</comment>
<dbReference type="Pfam" id="PF00482">
    <property type="entry name" value="T2SSF"/>
    <property type="match status" value="2"/>
</dbReference>
<protein>
    <submittedName>
        <fullName evidence="8">Flagellar rod assembly protein FlgJ</fullName>
    </submittedName>
</protein>
<dbReference type="Gene3D" id="1.20.81.30">
    <property type="entry name" value="Type II secretion system (T2SS), domain F"/>
    <property type="match status" value="1"/>
</dbReference>
<feature type="transmembrane region" description="Helical" evidence="6">
    <location>
        <begin position="396"/>
        <end position="419"/>
    </location>
</feature>
<feature type="transmembrane region" description="Helical" evidence="6">
    <location>
        <begin position="274"/>
        <end position="295"/>
    </location>
</feature>
<proteinExistence type="predicted"/>
<feature type="transmembrane region" description="Helical" evidence="6">
    <location>
        <begin position="431"/>
        <end position="452"/>
    </location>
</feature>
<feature type="transmembrane region" description="Helical" evidence="6">
    <location>
        <begin position="115"/>
        <end position="141"/>
    </location>
</feature>
<dbReference type="InterPro" id="IPR042094">
    <property type="entry name" value="T2SS_GspF_sf"/>
</dbReference>
<name>A0A830GJY0_9EURY</name>
<evidence type="ECO:0000256" key="5">
    <source>
        <dbReference type="ARBA" id="ARBA00023136"/>
    </source>
</evidence>
<keyword evidence="8" id="KW-0966">Cell projection</keyword>
<feature type="transmembrane region" description="Helical" evidence="6">
    <location>
        <begin position="68"/>
        <end position="95"/>
    </location>
</feature>
<feature type="domain" description="Type II secretion system protein GspF" evidence="7">
    <location>
        <begin position="473"/>
        <end position="594"/>
    </location>
</feature>
<reference evidence="8" key="2">
    <citation type="submission" date="2020-09" db="EMBL/GenBank/DDBJ databases">
        <authorList>
            <person name="Sun Q."/>
            <person name="Ohkuma M."/>
        </authorList>
    </citation>
    <scope>NUCLEOTIDE SEQUENCE</scope>
    <source>
        <strain evidence="8">JCM 17820</strain>
    </source>
</reference>
<dbReference type="AlphaFoldDB" id="A0A830GJY0"/>
<dbReference type="RefSeq" id="WP_188996415.1">
    <property type="nucleotide sequence ID" value="NZ_BMOU01000002.1"/>
</dbReference>
<sequence length="677" mass="74442">MSTETGDQPTVRTFEGSADRLGNAFYPVYDYVFEDDDPFVTAVERKLAEARMPATVEMYLSRAVGVGLVTGVVLWFVGIFLGYLLATVGVLSGPLLGVPLPENGVLVTLVRTLRVPFLVVVLGFVLGGLGFALGFGSVLAIPYSRASARRREINMLLSDSVSFMYALSIGGLNQLELLEAMAKAEDTYGEVSQEFQAIVRETNSLDTDYRTAIRHQLEQTPSDELREFLVDMLAVINSGGDMTGFLDDKKHKYMRAAKQEQEQTLDVLELLGEMYITLSLFPLLLVIILVIMNMLGNASQMMLYVTVYGLIPLIAAAFLVLVTTVKQDEFGDGIIRPREQSAWLETQSKRGLRDLGFITAFSGTYHIFDRIERKKGLQETVDLLRNPHLFFRDNPLYTLALSVPASISLVVAAALSGAVPLSWDGVVAQPVWATFVYCYVPLFLVVTPLAVFHEWDRRSRRALLGNLSDTLLKLSTVNDTGATTLESIRTVSETSSDKLADEFRILYRKVNYGMSLKESLIEFNNKYQIPRLARTVKLITKAQEASSHISEVLSTAAKASEVQDDLARERRSRTLMQVAIVLMTYVTLLGVMALLKVQFIDVMADFSTGQASGAGAGMAFGGVDADLLSLMFFHAVTIQAISAGLIAGYLRDASLRAGAKFIVVLLTISLVVWMVVG</sequence>
<evidence type="ECO:0000256" key="3">
    <source>
        <dbReference type="ARBA" id="ARBA00022692"/>
    </source>
</evidence>
<accession>A0A830GJY0</accession>
<keyword evidence="5 6" id="KW-0472">Membrane</keyword>
<feature type="transmembrane region" description="Helical" evidence="6">
    <location>
        <begin position="302"/>
        <end position="322"/>
    </location>
</feature>
<dbReference type="PANTHER" id="PTHR35402">
    <property type="entry name" value="INTEGRAL MEMBRANE PROTEIN-RELATED"/>
    <property type="match status" value="1"/>
</dbReference>